<sequence length="68" mass="7761">MISLHIERKSPALTGLFSFRGYFVVSKNIADRSLRIKDLLDRVQRFTDGPDIDPDFGTGRDMCDKATR</sequence>
<dbReference type="Proteomes" id="UP000031368">
    <property type="component" value="Chromosome"/>
</dbReference>
<evidence type="ECO:0000313" key="1">
    <source>
        <dbReference type="EMBL" id="AJD39408.1"/>
    </source>
</evidence>
<dbReference type="AlphaFoldDB" id="A0A0B4WYI9"/>
<reference evidence="1 2" key="1">
    <citation type="submission" date="2013-11" db="EMBL/GenBank/DDBJ databases">
        <title>Complete genome sequence of Rhizobium gallicum bv. gallicum R602.</title>
        <authorList>
            <person name="Bustos P."/>
            <person name="Santamaria R.I."/>
            <person name="Lozano L."/>
            <person name="Acosta J.L."/>
            <person name="Ormeno-Orrillo E."/>
            <person name="Rogel M.A."/>
            <person name="Romero D."/>
            <person name="Cevallos M.A."/>
            <person name="Martinez-Romero E."/>
            <person name="Gonzalez V."/>
        </authorList>
    </citation>
    <scope>NUCLEOTIDE SEQUENCE [LARGE SCALE GENOMIC DNA]</scope>
    <source>
        <strain evidence="1 2">R602</strain>
    </source>
</reference>
<gene>
    <name evidence="1" type="ORF">RGR602_CH00025</name>
</gene>
<accession>A0A0B4WYI9</accession>
<evidence type="ECO:0000313" key="2">
    <source>
        <dbReference type="Proteomes" id="UP000031368"/>
    </source>
</evidence>
<keyword evidence="2" id="KW-1185">Reference proteome</keyword>
<proteinExistence type="predicted"/>
<organism evidence="1 2">
    <name type="scientific">Rhizobium gallicum bv. gallicum R602sp</name>
    <dbReference type="NCBI Taxonomy" id="1041138"/>
    <lineage>
        <taxon>Bacteria</taxon>
        <taxon>Pseudomonadati</taxon>
        <taxon>Pseudomonadota</taxon>
        <taxon>Alphaproteobacteria</taxon>
        <taxon>Hyphomicrobiales</taxon>
        <taxon>Rhizobiaceae</taxon>
        <taxon>Rhizobium/Agrobacterium group</taxon>
        <taxon>Rhizobium</taxon>
    </lineage>
</organism>
<protein>
    <submittedName>
        <fullName evidence="1">Uncharacterized protein</fullName>
    </submittedName>
</protein>
<name>A0A0B4WYI9_9HYPH</name>
<dbReference type="EMBL" id="CP006877">
    <property type="protein sequence ID" value="AJD39408.1"/>
    <property type="molecule type" value="Genomic_DNA"/>
</dbReference>
<dbReference type="KEGG" id="rga:RGR602_CH00025"/>
<dbReference type="HOGENOM" id="CLU_2791066_0_0_5"/>